<organism evidence="7 8">
    <name type="scientific">Ecytonucleospora hepatopenaei</name>
    <dbReference type="NCBI Taxonomy" id="646526"/>
    <lineage>
        <taxon>Eukaryota</taxon>
        <taxon>Fungi</taxon>
        <taxon>Fungi incertae sedis</taxon>
        <taxon>Microsporidia</taxon>
        <taxon>Enterocytozoonidae</taxon>
        <taxon>Ecytonucleospora</taxon>
    </lineage>
</organism>
<dbReference type="GO" id="GO:0051301">
    <property type="term" value="P:cell division"/>
    <property type="evidence" value="ECO:0007669"/>
    <property type="project" value="UniProtKB-KW"/>
</dbReference>
<dbReference type="OrthoDB" id="5590282at2759"/>
<dbReference type="SUPFAM" id="SSF47954">
    <property type="entry name" value="Cyclin-like"/>
    <property type="match status" value="2"/>
</dbReference>
<sequence>MHIQKHSDVEIQYLENKENISPVNKKKPEQKNLKKSIKPIVNFPTFSLKEGNILTRHLQNEKKEIRTVSKYKDLIFKHEISIDKEVVFYNNFFFEQRTVLVNWITGLQENLHFSDDALYFCIHLIDLALSKNQLHENKCYVFGVVCILIAQKYEETEWKSVEAILLIARKHGLSKMYKKQDVLRNERQFLNHIEYNVKWQNPLYFLRNANRANSFDDKVLALGKYFLEIMFYHEKTYSYSNRVKAATAVLMARKFLKKETNENLFNFYTNTEKSELYSCFMNLREIIERPPEYQNIRKKYQSAKKLKIYNILYN</sequence>
<dbReference type="InterPro" id="IPR004367">
    <property type="entry name" value="Cyclin_C-dom"/>
</dbReference>
<dbReference type="Pfam" id="PF02984">
    <property type="entry name" value="Cyclin_C"/>
    <property type="match status" value="1"/>
</dbReference>
<dbReference type="SMART" id="SM01332">
    <property type="entry name" value="Cyclin_C"/>
    <property type="match status" value="1"/>
</dbReference>
<dbReference type="InterPro" id="IPR013763">
    <property type="entry name" value="Cyclin-like_dom"/>
</dbReference>
<dbReference type="STRING" id="646526.A0A1W0E4N4"/>
<dbReference type="PIRSF" id="PIRSF001771">
    <property type="entry name" value="Cyclin_A_B_D_E"/>
    <property type="match status" value="1"/>
</dbReference>
<protein>
    <submittedName>
        <fullName evidence="7">Cdc13</fullName>
    </submittedName>
</protein>
<reference evidence="7 8" key="1">
    <citation type="journal article" date="2017" name="Environ. Microbiol.">
        <title>Decay of the glycolytic pathway and adaptation to intranuclear parasitism within Enterocytozoonidae microsporidia.</title>
        <authorList>
            <person name="Wiredu Boakye D."/>
            <person name="Jaroenlak P."/>
            <person name="Prachumwat A."/>
            <person name="Williams T.A."/>
            <person name="Bateman K.S."/>
            <person name="Itsathitphaisarn O."/>
            <person name="Sritunyalucksana K."/>
            <person name="Paszkiewicz K.H."/>
            <person name="Moore K.A."/>
            <person name="Stentiford G.D."/>
            <person name="Williams B.A."/>
        </authorList>
    </citation>
    <scope>NUCLEOTIDE SEQUENCE [LARGE SCALE GENOMIC DNA]</scope>
    <source>
        <strain evidence="7 8">TH1</strain>
    </source>
</reference>
<comment type="similarity">
    <text evidence="4">Belongs to the cyclin family.</text>
</comment>
<keyword evidence="2 4" id="KW-0195">Cyclin</keyword>
<dbReference type="InterPro" id="IPR046965">
    <property type="entry name" value="Cyclin_A/B-like"/>
</dbReference>
<name>A0A1W0E4N4_9MICR</name>
<dbReference type="GO" id="GO:0044772">
    <property type="term" value="P:mitotic cell cycle phase transition"/>
    <property type="evidence" value="ECO:0007669"/>
    <property type="project" value="InterPro"/>
</dbReference>
<evidence type="ECO:0000256" key="2">
    <source>
        <dbReference type="ARBA" id="ARBA00023127"/>
    </source>
</evidence>
<evidence type="ECO:0000313" key="7">
    <source>
        <dbReference type="EMBL" id="OQS54193.1"/>
    </source>
</evidence>
<evidence type="ECO:0000256" key="4">
    <source>
        <dbReference type="RuleBase" id="RU000383"/>
    </source>
</evidence>
<keyword evidence="3" id="KW-0131">Cell cycle</keyword>
<dbReference type="InterPro" id="IPR006671">
    <property type="entry name" value="Cyclin_N"/>
</dbReference>
<comment type="caution">
    <text evidence="7">The sequence shown here is derived from an EMBL/GenBank/DDBJ whole genome shotgun (WGS) entry which is preliminary data.</text>
</comment>
<evidence type="ECO:0000259" key="6">
    <source>
        <dbReference type="SMART" id="SM01332"/>
    </source>
</evidence>
<dbReference type="VEuPathDB" id="MicrosporidiaDB:EHP00_836"/>
<dbReference type="Gene3D" id="1.10.472.10">
    <property type="entry name" value="Cyclin-like"/>
    <property type="match status" value="2"/>
</dbReference>
<dbReference type="InterPro" id="IPR039361">
    <property type="entry name" value="Cyclin"/>
</dbReference>
<dbReference type="Pfam" id="PF00134">
    <property type="entry name" value="Cyclin_N"/>
    <property type="match status" value="1"/>
</dbReference>
<evidence type="ECO:0000256" key="1">
    <source>
        <dbReference type="ARBA" id="ARBA00022618"/>
    </source>
</evidence>
<keyword evidence="8" id="KW-1185">Reference proteome</keyword>
<gene>
    <name evidence="7" type="primary">cdc13</name>
    <name evidence="7" type="ORF">EHP00_836</name>
</gene>
<dbReference type="AlphaFoldDB" id="A0A1W0E4N4"/>
<feature type="domain" description="Cyclin-like" evidence="5">
    <location>
        <begin position="102"/>
        <end position="191"/>
    </location>
</feature>
<dbReference type="SMART" id="SM00385">
    <property type="entry name" value="CYCLIN"/>
    <property type="match status" value="2"/>
</dbReference>
<dbReference type="PANTHER" id="PTHR10177">
    <property type="entry name" value="CYCLINS"/>
    <property type="match status" value="1"/>
</dbReference>
<dbReference type="GO" id="GO:0016538">
    <property type="term" value="F:cyclin-dependent protein serine/threonine kinase regulator activity"/>
    <property type="evidence" value="ECO:0007669"/>
    <property type="project" value="InterPro"/>
</dbReference>
<evidence type="ECO:0000259" key="5">
    <source>
        <dbReference type="SMART" id="SM00385"/>
    </source>
</evidence>
<accession>A0A1W0E4N4</accession>
<feature type="domain" description="Cyclin C-terminal" evidence="6">
    <location>
        <begin position="200"/>
        <end position="314"/>
    </location>
</feature>
<proteinExistence type="inferred from homology"/>
<dbReference type="Proteomes" id="UP000192758">
    <property type="component" value="Unassembled WGS sequence"/>
</dbReference>
<dbReference type="EMBL" id="MNPJ01000021">
    <property type="protein sequence ID" value="OQS54193.1"/>
    <property type="molecule type" value="Genomic_DNA"/>
</dbReference>
<dbReference type="InterPro" id="IPR036915">
    <property type="entry name" value="Cyclin-like_sf"/>
</dbReference>
<evidence type="ECO:0000313" key="8">
    <source>
        <dbReference type="Proteomes" id="UP000192758"/>
    </source>
</evidence>
<keyword evidence="1" id="KW-0132">Cell division</keyword>
<evidence type="ECO:0000256" key="3">
    <source>
        <dbReference type="ARBA" id="ARBA00023306"/>
    </source>
</evidence>
<feature type="domain" description="Cyclin-like" evidence="5">
    <location>
        <begin position="204"/>
        <end position="285"/>
    </location>
</feature>